<dbReference type="GO" id="GO:0030288">
    <property type="term" value="C:outer membrane-bounded periplasmic space"/>
    <property type="evidence" value="ECO:0007669"/>
    <property type="project" value="InterPro"/>
</dbReference>
<dbReference type="PIRSF" id="PIRSF000897">
    <property type="entry name" value="Acid_Ptase_ClsA"/>
    <property type="match status" value="1"/>
</dbReference>
<dbReference type="Proteomes" id="UP000199053">
    <property type="component" value="Unassembled WGS sequence"/>
</dbReference>
<dbReference type="SMART" id="SM00014">
    <property type="entry name" value="acidPPc"/>
    <property type="match status" value="1"/>
</dbReference>
<reference evidence="11" key="1">
    <citation type="submission" date="2016-10" db="EMBL/GenBank/DDBJ databases">
        <authorList>
            <person name="Varghese N."/>
            <person name="Submissions S."/>
        </authorList>
    </citation>
    <scope>NUCLEOTIDE SEQUENCE [LARGE SCALE GENOMIC DNA]</scope>
    <source>
        <strain evidence="11">DSM 16995</strain>
    </source>
</reference>
<dbReference type="EMBL" id="FNGA01000002">
    <property type="protein sequence ID" value="SDK72347.1"/>
    <property type="molecule type" value="Genomic_DNA"/>
</dbReference>
<evidence type="ECO:0000256" key="7">
    <source>
        <dbReference type="ARBA" id="ARBA00022801"/>
    </source>
</evidence>
<keyword evidence="6" id="KW-0574">Periplasm</keyword>
<comment type="subcellular location">
    <subcellularLocation>
        <location evidence="2">Periplasm</location>
    </subcellularLocation>
</comment>
<name>A0A1G9E8C7_9BACT</name>
<protein>
    <recommendedName>
        <fullName evidence="4 8">Acid phosphatase</fullName>
        <ecNumber evidence="4 8">3.1.3.2</ecNumber>
    </recommendedName>
</protein>
<evidence type="ECO:0000256" key="5">
    <source>
        <dbReference type="ARBA" id="ARBA00022729"/>
    </source>
</evidence>
<feature type="domain" description="Phosphatidic acid phosphatase type 2/haloperoxidase" evidence="9">
    <location>
        <begin position="119"/>
        <end position="233"/>
    </location>
</feature>
<dbReference type="InterPro" id="IPR001011">
    <property type="entry name" value="Acid_Pase_classA_bac"/>
</dbReference>
<dbReference type="RefSeq" id="WP_092158887.1">
    <property type="nucleotide sequence ID" value="NZ_FNGA01000002.1"/>
</dbReference>
<keyword evidence="7 8" id="KW-0378">Hydrolase</keyword>
<dbReference type="STRING" id="246191.SAMN05660337_0995"/>
<accession>A0A1G9E8C7</accession>
<evidence type="ECO:0000256" key="4">
    <source>
        <dbReference type="ARBA" id="ARBA00012646"/>
    </source>
</evidence>
<evidence type="ECO:0000259" key="9">
    <source>
        <dbReference type="SMART" id="SM00014"/>
    </source>
</evidence>
<dbReference type="EC" id="3.1.3.2" evidence="4 8"/>
<keyword evidence="11" id="KW-1185">Reference proteome</keyword>
<evidence type="ECO:0000256" key="6">
    <source>
        <dbReference type="ARBA" id="ARBA00022764"/>
    </source>
</evidence>
<keyword evidence="5" id="KW-0732">Signal</keyword>
<dbReference type="InterPro" id="IPR036938">
    <property type="entry name" value="PAP2/HPO_sf"/>
</dbReference>
<dbReference type="Gene3D" id="1.20.144.10">
    <property type="entry name" value="Phosphatidic acid phosphatase type 2/haloperoxidase"/>
    <property type="match status" value="1"/>
</dbReference>
<comment type="catalytic activity">
    <reaction evidence="1 8">
        <text>a phosphate monoester + H2O = an alcohol + phosphate</text>
        <dbReference type="Rhea" id="RHEA:15017"/>
        <dbReference type="ChEBI" id="CHEBI:15377"/>
        <dbReference type="ChEBI" id="CHEBI:30879"/>
        <dbReference type="ChEBI" id="CHEBI:43474"/>
        <dbReference type="ChEBI" id="CHEBI:67140"/>
        <dbReference type="EC" id="3.1.3.2"/>
    </reaction>
</comment>
<gene>
    <name evidence="10" type="ORF">SAMN05660337_0995</name>
</gene>
<evidence type="ECO:0000313" key="10">
    <source>
        <dbReference type="EMBL" id="SDK72347.1"/>
    </source>
</evidence>
<dbReference type="CDD" id="cd03397">
    <property type="entry name" value="PAP2_acid_phosphatase"/>
    <property type="match status" value="1"/>
</dbReference>
<dbReference type="PRINTS" id="PR00483">
    <property type="entry name" value="BACPHPHTASE"/>
</dbReference>
<dbReference type="GO" id="GO:0003993">
    <property type="term" value="F:acid phosphatase activity"/>
    <property type="evidence" value="ECO:0007669"/>
    <property type="project" value="UniProtKB-EC"/>
</dbReference>
<dbReference type="OrthoDB" id="9780507at2"/>
<comment type="similarity">
    <text evidence="3 8">Belongs to the class A bacterial acid phosphatase family.</text>
</comment>
<sequence>MVLYKHAKVIAAILFAVLINAGCIKQAPPSVVPEIRPGVLQGYLVKDDYPDSLALLPPPPEKGSVGFAMDEAISKKALGLQDTSRFALAAKDAELIFPEAAQVYSCTLGIPISEEHTPHLYMLLRRVLADAGLTTYAAKDHYNRARPFVINGFPTCTPDEEEHLSHDGSYPSGHTAVGWAWALVLTEVVPEQADAILQRGRAYGESRIACNVHWYSDVVAGRMIGAAAVARMHGNAEFREAVEAARNEVIEIRKLGLSPSLNCQAEKEALKIVIHLQ</sequence>
<organism evidence="10 11">
    <name type="scientific">Maridesulfovibrio ferrireducens</name>
    <dbReference type="NCBI Taxonomy" id="246191"/>
    <lineage>
        <taxon>Bacteria</taxon>
        <taxon>Pseudomonadati</taxon>
        <taxon>Thermodesulfobacteriota</taxon>
        <taxon>Desulfovibrionia</taxon>
        <taxon>Desulfovibrionales</taxon>
        <taxon>Desulfovibrionaceae</taxon>
        <taxon>Maridesulfovibrio</taxon>
    </lineage>
</organism>
<dbReference type="AlphaFoldDB" id="A0A1G9E8C7"/>
<evidence type="ECO:0000256" key="3">
    <source>
        <dbReference type="ARBA" id="ARBA00009017"/>
    </source>
</evidence>
<evidence type="ECO:0000313" key="11">
    <source>
        <dbReference type="Proteomes" id="UP000199053"/>
    </source>
</evidence>
<evidence type="ECO:0000256" key="1">
    <source>
        <dbReference type="ARBA" id="ARBA00000032"/>
    </source>
</evidence>
<evidence type="ECO:0000256" key="8">
    <source>
        <dbReference type="PIRNR" id="PIRNR000897"/>
    </source>
</evidence>
<dbReference type="PROSITE" id="PS01157">
    <property type="entry name" value="ACID_PHOSPH_CL_A"/>
    <property type="match status" value="1"/>
</dbReference>
<dbReference type="InterPro" id="IPR000326">
    <property type="entry name" value="PAP2/HPO"/>
</dbReference>
<dbReference type="InterPro" id="IPR018296">
    <property type="entry name" value="Acid_Pase_classA_bac_CS"/>
</dbReference>
<dbReference type="SUPFAM" id="SSF48317">
    <property type="entry name" value="Acid phosphatase/Vanadium-dependent haloperoxidase"/>
    <property type="match status" value="1"/>
</dbReference>
<proteinExistence type="inferred from homology"/>
<dbReference type="Pfam" id="PF01569">
    <property type="entry name" value="PAP2"/>
    <property type="match status" value="1"/>
</dbReference>
<evidence type="ECO:0000256" key="2">
    <source>
        <dbReference type="ARBA" id="ARBA00004418"/>
    </source>
</evidence>